<dbReference type="Proteomes" id="UP000215199">
    <property type="component" value="Unassembled WGS sequence"/>
</dbReference>
<dbReference type="AlphaFoldDB" id="A0A229SNZ1"/>
<evidence type="ECO:0000313" key="2">
    <source>
        <dbReference type="Proteomes" id="UP000215199"/>
    </source>
</evidence>
<keyword evidence="2" id="KW-1185">Reference proteome</keyword>
<dbReference type="OrthoDB" id="188354at2"/>
<dbReference type="RefSeq" id="WP_093953259.1">
    <property type="nucleotide sequence ID" value="NZ_NMUL01000060.1"/>
</dbReference>
<comment type="caution">
    <text evidence="1">The sequence shown here is derived from an EMBL/GenBank/DDBJ whole genome shotgun (WGS) entry which is preliminary data.</text>
</comment>
<proteinExistence type="predicted"/>
<protein>
    <submittedName>
        <fullName evidence="1">TIGR02678 family protein</fullName>
    </submittedName>
</protein>
<dbReference type="InterPro" id="IPR013494">
    <property type="entry name" value="CHP02678"/>
</dbReference>
<gene>
    <name evidence="1" type="ORF">CF165_42550</name>
</gene>
<dbReference type="Pfam" id="PF09661">
    <property type="entry name" value="DUF2398"/>
    <property type="match status" value="1"/>
</dbReference>
<evidence type="ECO:0000313" key="1">
    <source>
        <dbReference type="EMBL" id="OXM60504.1"/>
    </source>
</evidence>
<name>A0A229SNZ1_9PSEU</name>
<reference evidence="2" key="1">
    <citation type="submission" date="2017-07" db="EMBL/GenBank/DDBJ databases">
        <title>Comparative genome mining reveals phylogenetic distribution patterns of secondary metabolites in Amycolatopsis.</title>
        <authorList>
            <person name="Adamek M."/>
            <person name="Alanjary M."/>
            <person name="Sales-Ortells H."/>
            <person name="Goodfellow M."/>
            <person name="Bull A.T."/>
            <person name="Kalinowski J."/>
            <person name="Ziemert N."/>
        </authorList>
    </citation>
    <scope>NUCLEOTIDE SEQUENCE [LARGE SCALE GENOMIC DNA]</scope>
    <source>
        <strain evidence="2">H5</strain>
    </source>
</reference>
<dbReference type="EMBL" id="NMUL01000060">
    <property type="protein sequence ID" value="OXM60504.1"/>
    <property type="molecule type" value="Genomic_DNA"/>
</dbReference>
<organism evidence="1 2">
    <name type="scientific">Amycolatopsis vastitatis</name>
    <dbReference type="NCBI Taxonomy" id="1905142"/>
    <lineage>
        <taxon>Bacteria</taxon>
        <taxon>Bacillati</taxon>
        <taxon>Actinomycetota</taxon>
        <taxon>Actinomycetes</taxon>
        <taxon>Pseudonocardiales</taxon>
        <taxon>Pseudonocardiaceae</taxon>
        <taxon>Amycolatopsis</taxon>
    </lineage>
</organism>
<dbReference type="NCBIfam" id="TIGR02678">
    <property type="entry name" value="TIGR02678 family protein"/>
    <property type="match status" value="1"/>
</dbReference>
<accession>A0A229SNZ1</accession>
<sequence>MTKDADIESLRLAARALLARPLLSSGGPDAAIAAAVRRQHRDRLQQWFEHNLGWKLVVDRDVIRLNKVPAGTPCLPHDAPEQRVCVLYCLVLAALEDGGDQVVITEIADAVTALSGVRAEIATFDPADFAERRRLVQALRLLVDHGVLLPTRDRASTEQDEAEYLSGAGNAIYDVDHRVAALVLACPVAPTRAGTPTGLIAEPHPDTPVGHNRRRRHLIMRRLVDEPVLYLDELTEDERDYFRSQRHALLHEVKELLGVQVEVREEGAAIVDDELTDLRFPAETTRPYAALLLAGALTAEPGARLGSSVVVPEIRMRELAVWLAERVGERVTTIEKKPVTPSTALDAALVVLTAFRLVERTTDGVRLLPALGRFRPPAEPPEFAGPATSRNGTPA</sequence>